<feature type="transmembrane region" description="Helical" evidence="1">
    <location>
        <begin position="20"/>
        <end position="39"/>
    </location>
</feature>
<sequence>MADGLNRLLGGTPGRTIVKLVVICVVVGFIMSTFGLYPLDIVNWFRRSFVELWRSGFAALGRVGDYLILGAAIVIPIFILLRILNWRKS</sequence>
<dbReference type="InterPro" id="IPR045594">
    <property type="entry name" value="DUF6460"/>
</dbReference>
<dbReference type="Pfam" id="PF20061">
    <property type="entry name" value="DUF6460"/>
    <property type="match status" value="1"/>
</dbReference>
<feature type="transmembrane region" description="Helical" evidence="1">
    <location>
        <begin position="66"/>
        <end position="84"/>
    </location>
</feature>
<name>A0A936YLP8_9HYPH</name>
<accession>A0A936YLP8</accession>
<protein>
    <recommendedName>
        <fullName evidence="2">DUF6460 domain-containing protein</fullName>
    </recommendedName>
</protein>
<evidence type="ECO:0000313" key="4">
    <source>
        <dbReference type="Proteomes" id="UP000633219"/>
    </source>
</evidence>
<organism evidence="3 4">
    <name type="scientific">Rhizobium setariae</name>
    <dbReference type="NCBI Taxonomy" id="2801340"/>
    <lineage>
        <taxon>Bacteria</taxon>
        <taxon>Pseudomonadati</taxon>
        <taxon>Pseudomonadota</taxon>
        <taxon>Alphaproteobacteria</taxon>
        <taxon>Hyphomicrobiales</taxon>
        <taxon>Rhizobiaceae</taxon>
        <taxon>Rhizobium/Agrobacterium group</taxon>
        <taxon>Rhizobium</taxon>
    </lineage>
</organism>
<dbReference type="EMBL" id="JAEQNC010000003">
    <property type="protein sequence ID" value="MBL0371853.1"/>
    <property type="molecule type" value="Genomic_DNA"/>
</dbReference>
<feature type="domain" description="DUF6460" evidence="2">
    <location>
        <begin position="52"/>
        <end position="87"/>
    </location>
</feature>
<evidence type="ECO:0000313" key="3">
    <source>
        <dbReference type="EMBL" id="MBL0371853.1"/>
    </source>
</evidence>
<keyword evidence="4" id="KW-1185">Reference proteome</keyword>
<comment type="caution">
    <text evidence="3">The sequence shown here is derived from an EMBL/GenBank/DDBJ whole genome shotgun (WGS) entry which is preliminary data.</text>
</comment>
<dbReference type="Proteomes" id="UP000633219">
    <property type="component" value="Unassembled WGS sequence"/>
</dbReference>
<keyword evidence="1" id="KW-0472">Membrane</keyword>
<evidence type="ECO:0000256" key="1">
    <source>
        <dbReference type="SAM" id="Phobius"/>
    </source>
</evidence>
<keyword evidence="1" id="KW-1133">Transmembrane helix</keyword>
<gene>
    <name evidence="3" type="ORF">JJB09_07405</name>
</gene>
<evidence type="ECO:0000259" key="2">
    <source>
        <dbReference type="Pfam" id="PF20061"/>
    </source>
</evidence>
<dbReference type="AlphaFoldDB" id="A0A936YLP8"/>
<keyword evidence="1" id="KW-0812">Transmembrane</keyword>
<proteinExistence type="predicted"/>
<dbReference type="RefSeq" id="WP_201655400.1">
    <property type="nucleotide sequence ID" value="NZ_JAEQNC010000003.1"/>
</dbReference>
<reference evidence="3" key="1">
    <citation type="submission" date="2021-01" db="EMBL/GenBank/DDBJ databases">
        <title>Rhizobium sp. strain KVB221 16S ribosomal RNA gene Genome sequencing and assembly.</title>
        <authorList>
            <person name="Kang M."/>
        </authorList>
    </citation>
    <scope>NUCLEOTIDE SEQUENCE</scope>
    <source>
        <strain evidence="3">KVB221</strain>
    </source>
</reference>